<dbReference type="InterPro" id="IPR020846">
    <property type="entry name" value="MFS_dom"/>
</dbReference>
<dbReference type="Pfam" id="PF00144">
    <property type="entry name" value="Beta-lactamase"/>
    <property type="match status" value="1"/>
</dbReference>
<proteinExistence type="predicted"/>
<dbReference type="RefSeq" id="WP_241034581.1">
    <property type="nucleotide sequence ID" value="NZ_BAAAJF010000034.1"/>
</dbReference>
<keyword evidence="4 6" id="KW-0472">Membrane</keyword>
<feature type="domain" description="Major facilitator superfamily (MFS) profile" evidence="7">
    <location>
        <begin position="468"/>
        <end position="882"/>
    </location>
</feature>
<feature type="transmembrane region" description="Helical" evidence="6">
    <location>
        <begin position="706"/>
        <end position="729"/>
    </location>
</feature>
<feature type="region of interest" description="Disordered" evidence="5">
    <location>
        <begin position="404"/>
        <end position="442"/>
    </location>
</feature>
<dbReference type="EMBL" id="JAKXMK010000002">
    <property type="protein sequence ID" value="MCH6164381.1"/>
    <property type="molecule type" value="Genomic_DNA"/>
</dbReference>
<feature type="transmembrane region" description="Helical" evidence="6">
    <location>
        <begin position="857"/>
        <end position="878"/>
    </location>
</feature>
<dbReference type="PROSITE" id="PS00216">
    <property type="entry name" value="SUGAR_TRANSPORT_1"/>
    <property type="match status" value="1"/>
</dbReference>
<name>A0ABS9T795_9PSEU</name>
<evidence type="ECO:0000256" key="1">
    <source>
        <dbReference type="ARBA" id="ARBA00004651"/>
    </source>
</evidence>
<evidence type="ECO:0000313" key="8">
    <source>
        <dbReference type="EMBL" id="MCH6164381.1"/>
    </source>
</evidence>
<dbReference type="CDD" id="cd17316">
    <property type="entry name" value="MFS_SV2_like"/>
    <property type="match status" value="1"/>
</dbReference>
<geneLocation type="plasmid" evidence="8">
    <name>unnamed</name>
</geneLocation>
<feature type="transmembrane region" description="Helical" evidence="6">
    <location>
        <begin position="595"/>
        <end position="615"/>
    </location>
</feature>
<evidence type="ECO:0000256" key="4">
    <source>
        <dbReference type="ARBA" id="ARBA00023136"/>
    </source>
</evidence>
<reference evidence="8 9" key="1">
    <citation type="submission" date="2022-03" db="EMBL/GenBank/DDBJ databases">
        <title>Pseudonocardia alaer sp. nov., a novel actinomycete isolated from reed forest soil.</title>
        <authorList>
            <person name="Wang L."/>
        </authorList>
    </citation>
    <scope>NUCLEOTIDE SEQUENCE [LARGE SCALE GENOMIC DNA]</scope>
    <source>
        <strain evidence="8 9">Y-16303</strain>
        <plasmid evidence="8">unnamed</plasmid>
    </source>
</reference>
<feature type="transmembrane region" description="Helical" evidence="6">
    <location>
        <begin position="771"/>
        <end position="788"/>
    </location>
</feature>
<evidence type="ECO:0000256" key="2">
    <source>
        <dbReference type="ARBA" id="ARBA00022692"/>
    </source>
</evidence>
<protein>
    <submittedName>
        <fullName evidence="8">MFS transporter</fullName>
    </submittedName>
</protein>
<dbReference type="InterPro" id="IPR001466">
    <property type="entry name" value="Beta-lactam-related"/>
</dbReference>
<keyword evidence="2 6" id="KW-0812">Transmembrane</keyword>
<accession>A0ABS9T795</accession>
<evidence type="ECO:0000256" key="5">
    <source>
        <dbReference type="SAM" id="MobiDB-lite"/>
    </source>
</evidence>
<feature type="transmembrane region" description="Helical" evidence="6">
    <location>
        <begin position="741"/>
        <end position="759"/>
    </location>
</feature>
<dbReference type="PROSITE" id="PS50850">
    <property type="entry name" value="MFS"/>
    <property type="match status" value="1"/>
</dbReference>
<feature type="transmembrane region" description="Helical" evidence="6">
    <location>
        <begin position="828"/>
        <end position="851"/>
    </location>
</feature>
<dbReference type="SUPFAM" id="SSF56601">
    <property type="entry name" value="beta-lactamase/transpeptidase-like"/>
    <property type="match status" value="1"/>
</dbReference>
<sequence length="906" mass="95318">MTRSVGEVAERRRNALGLSTKELCSALFVSGRRGPDVVEHDLGMLCTRLAGGVLDPDEIAFAVGPGIVVGALSDGSRQRAVASGDRGAALVASGRPDVSGRPLRARELDAREWPRGDGFRAVAGYAPLHDAVRTHLATSGGRGVAVVHRGVLVAQDFAPGFGPAVPTRGWETATTLTALIVGRLVQLGLLDPEAAPVPIPAWHGDGDVRADISVLDLIGLKSGLSVTCSEDGSDDMLTDADEYFAPYFRPVSVAQMVGAARSVTSPGKTFSYKNIDHLAVSLTLREILGPDVHGFLSATVLPALGLWHSVLETDAEGVPLLCGAWYTTPGDLARMGALLLARGRPAGEQVLPGAWVDTMLTESEASGAGRTEGPAAMCHPYGASVWLNRDAHLAATAPHVLRARQLRPGGLRPAGAGPGDRPDRARSHTGPQPTDRRGADRAVPLRGVTMTVTARLDRIPWSSYQRRVAGVLALCFAFELADINTFAFAAPALRTSLGISVREVSVITSAGFLGMFLGAAIGGRVAERFGRRRSLQASVAWFSVFSLLNAGAFDAASLFVARIATGIGLGAMTITAITYLVELAPATQRGRLQSITLAMGLLGIPAMSFFARAVIGTSPEAWRLVFIFGGLGLLPLLLIRTLPESPLWLLARGRTGDAERVVDGIEVEVARKHTLPPVIVEPAPPEATGRTSVRILFQGALARRTIMLMLVWTFLTTSYYGFASFAPTLLHEHGFTVTASVGYSALTTLGAVPGALLAWPVADRFGLRGPVAVFGLAFAACGLAYGLTFEPVAIVVFGLLVSALNQTLVALMYSYTPRLFPSGVRATGTGFCYGVGRVLNAVGPLVVGQIYLSLGYVPVFVFIGACGAMITLSVVLLAPARQRIDIDRDTDTGTRMQAGPARPATA</sequence>
<keyword evidence="3 6" id="KW-1133">Transmembrane helix</keyword>
<dbReference type="PANTHER" id="PTHR23508">
    <property type="entry name" value="CARBOXYLIC ACID TRANSPORTER PROTEIN HOMOLOG"/>
    <property type="match status" value="1"/>
</dbReference>
<evidence type="ECO:0000313" key="9">
    <source>
        <dbReference type="Proteomes" id="UP001299970"/>
    </source>
</evidence>
<dbReference type="InterPro" id="IPR036259">
    <property type="entry name" value="MFS_trans_sf"/>
</dbReference>
<feature type="compositionally biased region" description="Low complexity" evidence="5">
    <location>
        <begin position="406"/>
        <end position="415"/>
    </location>
</feature>
<comment type="subcellular location">
    <subcellularLocation>
        <location evidence="1">Cell membrane</location>
        <topology evidence="1">Multi-pass membrane protein</topology>
    </subcellularLocation>
</comment>
<feature type="transmembrane region" description="Helical" evidence="6">
    <location>
        <begin position="794"/>
        <end position="816"/>
    </location>
</feature>
<feature type="transmembrane region" description="Helical" evidence="6">
    <location>
        <begin position="504"/>
        <end position="523"/>
    </location>
</feature>
<comment type="caution">
    <text evidence="8">The sequence shown here is derived from an EMBL/GenBank/DDBJ whole genome shotgun (WGS) entry which is preliminary data.</text>
</comment>
<feature type="transmembrane region" description="Helical" evidence="6">
    <location>
        <begin position="559"/>
        <end position="583"/>
    </location>
</feature>
<evidence type="ECO:0000256" key="6">
    <source>
        <dbReference type="SAM" id="Phobius"/>
    </source>
</evidence>
<dbReference type="InterPro" id="IPR012338">
    <property type="entry name" value="Beta-lactam/transpept-like"/>
</dbReference>
<dbReference type="Gene3D" id="3.40.710.10">
    <property type="entry name" value="DD-peptidase/beta-lactamase superfamily"/>
    <property type="match status" value="1"/>
</dbReference>
<feature type="transmembrane region" description="Helical" evidence="6">
    <location>
        <begin position="621"/>
        <end position="639"/>
    </location>
</feature>
<evidence type="ECO:0000256" key="3">
    <source>
        <dbReference type="ARBA" id="ARBA00022989"/>
    </source>
</evidence>
<feature type="transmembrane region" description="Helical" evidence="6">
    <location>
        <begin position="535"/>
        <end position="553"/>
    </location>
</feature>
<keyword evidence="8" id="KW-0614">Plasmid</keyword>
<keyword evidence="9" id="KW-1185">Reference proteome</keyword>
<dbReference type="Pfam" id="PF00083">
    <property type="entry name" value="Sugar_tr"/>
    <property type="match status" value="1"/>
</dbReference>
<evidence type="ECO:0000259" key="7">
    <source>
        <dbReference type="PROSITE" id="PS50850"/>
    </source>
</evidence>
<dbReference type="Proteomes" id="UP001299970">
    <property type="component" value="Unassembled WGS sequence"/>
</dbReference>
<gene>
    <name evidence="8" type="ORF">MMF94_01700</name>
</gene>
<dbReference type="InterPro" id="IPR005829">
    <property type="entry name" value="Sugar_transporter_CS"/>
</dbReference>
<dbReference type="PANTHER" id="PTHR23508:SF10">
    <property type="entry name" value="CARBOXYLIC ACID TRANSPORTER PROTEIN HOMOLOG"/>
    <property type="match status" value="1"/>
</dbReference>
<organism evidence="8 9">
    <name type="scientific">Pseudonocardia alaniniphila</name>
    <dbReference type="NCBI Taxonomy" id="75291"/>
    <lineage>
        <taxon>Bacteria</taxon>
        <taxon>Bacillati</taxon>
        <taxon>Actinomycetota</taxon>
        <taxon>Actinomycetes</taxon>
        <taxon>Pseudonocardiales</taxon>
        <taxon>Pseudonocardiaceae</taxon>
        <taxon>Pseudonocardia</taxon>
    </lineage>
</organism>
<dbReference type="InterPro" id="IPR005828">
    <property type="entry name" value="MFS_sugar_transport-like"/>
</dbReference>
<dbReference type="SUPFAM" id="SSF103473">
    <property type="entry name" value="MFS general substrate transporter"/>
    <property type="match status" value="1"/>
</dbReference>
<dbReference type="Gene3D" id="1.20.1250.20">
    <property type="entry name" value="MFS general substrate transporter like domains"/>
    <property type="match status" value="1"/>
</dbReference>